<keyword evidence="2" id="KW-0378">Hydrolase</keyword>
<dbReference type="InterPro" id="IPR020084">
    <property type="entry name" value="NUDIX_hydrolase_CS"/>
</dbReference>
<dbReference type="InterPro" id="IPR015797">
    <property type="entry name" value="NUDIX_hydrolase-like_dom_sf"/>
</dbReference>
<sequence length="157" mass="18301">MEQNINYKFWTVVIIQNEDKVLLLDRQHDNFKGFIPPGGKVEFPESFVDGAIREVKEETGLDVTNLVFKGISEFVNTVAKDRYIMMNYWTKDFKGELQKNPPEGTLHWININEAKNLPMQNDIKLRFDLFFKPGTFEIHTVWDAEKNAAGEVFIKET</sequence>
<dbReference type="PROSITE" id="PS51462">
    <property type="entry name" value="NUDIX"/>
    <property type="match status" value="1"/>
</dbReference>
<gene>
    <name evidence="4" type="ORF">GCM10011346_49400</name>
</gene>
<dbReference type="Proteomes" id="UP000641206">
    <property type="component" value="Unassembled WGS sequence"/>
</dbReference>
<evidence type="ECO:0000256" key="2">
    <source>
        <dbReference type="ARBA" id="ARBA00022801"/>
    </source>
</evidence>
<dbReference type="PROSITE" id="PS00893">
    <property type="entry name" value="NUDIX_BOX"/>
    <property type="match status" value="1"/>
</dbReference>
<dbReference type="Pfam" id="PF00293">
    <property type="entry name" value="NUDIX"/>
    <property type="match status" value="1"/>
</dbReference>
<keyword evidence="5" id="KW-1185">Reference proteome</keyword>
<reference evidence="5" key="1">
    <citation type="journal article" date="2019" name="Int. J. Syst. Evol. Microbiol.">
        <title>The Global Catalogue of Microorganisms (GCM) 10K type strain sequencing project: providing services to taxonomists for standard genome sequencing and annotation.</title>
        <authorList>
            <consortium name="The Broad Institute Genomics Platform"/>
            <consortium name="The Broad Institute Genome Sequencing Center for Infectious Disease"/>
            <person name="Wu L."/>
            <person name="Ma J."/>
        </authorList>
    </citation>
    <scope>NUCLEOTIDE SEQUENCE [LARGE SCALE GENOMIC DNA]</scope>
    <source>
        <strain evidence="5">CGMCC 1.7693</strain>
    </source>
</reference>
<evidence type="ECO:0000313" key="5">
    <source>
        <dbReference type="Proteomes" id="UP000641206"/>
    </source>
</evidence>
<dbReference type="RefSeq" id="WP_188738196.1">
    <property type="nucleotide sequence ID" value="NZ_BMLW01000021.1"/>
</dbReference>
<feature type="domain" description="Nudix hydrolase" evidence="3">
    <location>
        <begin position="6"/>
        <end position="131"/>
    </location>
</feature>
<evidence type="ECO:0000259" key="3">
    <source>
        <dbReference type="PROSITE" id="PS51462"/>
    </source>
</evidence>
<organism evidence="4 5">
    <name type="scientific">Oceanobacillus neutriphilus</name>
    <dbReference type="NCBI Taxonomy" id="531815"/>
    <lineage>
        <taxon>Bacteria</taxon>
        <taxon>Bacillati</taxon>
        <taxon>Bacillota</taxon>
        <taxon>Bacilli</taxon>
        <taxon>Bacillales</taxon>
        <taxon>Bacillaceae</taxon>
        <taxon>Oceanobacillus</taxon>
    </lineage>
</organism>
<protein>
    <submittedName>
        <fullName evidence="4">7,8-dihydro-8-oxoguanine triphosphatase</fullName>
    </submittedName>
</protein>
<comment type="caution">
    <text evidence="4">The sequence shown here is derived from an EMBL/GenBank/DDBJ whole genome shotgun (WGS) entry which is preliminary data.</text>
</comment>
<evidence type="ECO:0000313" key="4">
    <source>
        <dbReference type="EMBL" id="GGP16647.1"/>
    </source>
</evidence>
<comment type="cofactor">
    <cofactor evidence="1">
        <name>Mg(2+)</name>
        <dbReference type="ChEBI" id="CHEBI:18420"/>
    </cofactor>
</comment>
<dbReference type="Gene3D" id="3.90.79.10">
    <property type="entry name" value="Nucleoside Triphosphate Pyrophosphohydrolase"/>
    <property type="match status" value="1"/>
</dbReference>
<accession>A0ABQ2P2N1</accession>
<dbReference type="InterPro" id="IPR000086">
    <property type="entry name" value="NUDIX_hydrolase_dom"/>
</dbReference>
<name>A0ABQ2P2N1_9BACI</name>
<dbReference type="EMBL" id="BMLW01000021">
    <property type="protein sequence ID" value="GGP16647.1"/>
    <property type="molecule type" value="Genomic_DNA"/>
</dbReference>
<dbReference type="PANTHER" id="PTHR43046:SF14">
    <property type="entry name" value="MUTT_NUDIX FAMILY PROTEIN"/>
    <property type="match status" value="1"/>
</dbReference>
<dbReference type="CDD" id="cd18875">
    <property type="entry name" value="NUDIX_Hydrolase"/>
    <property type="match status" value="1"/>
</dbReference>
<proteinExistence type="predicted"/>
<dbReference type="PANTHER" id="PTHR43046">
    <property type="entry name" value="GDP-MANNOSE MANNOSYL HYDROLASE"/>
    <property type="match status" value="1"/>
</dbReference>
<evidence type="ECO:0000256" key="1">
    <source>
        <dbReference type="ARBA" id="ARBA00001946"/>
    </source>
</evidence>
<dbReference type="SUPFAM" id="SSF55811">
    <property type="entry name" value="Nudix"/>
    <property type="match status" value="1"/>
</dbReference>